<protein>
    <recommendedName>
        <fullName evidence="3">Acylneuraminate cytidylyltransferase family protein</fullName>
    </recommendedName>
</protein>
<dbReference type="PANTHER" id="PTHR21485:SF3">
    <property type="entry name" value="N-ACYLNEURAMINATE CYTIDYLYLTRANSFERASE"/>
    <property type="match status" value="1"/>
</dbReference>
<feature type="non-terminal residue" evidence="1">
    <location>
        <position position="126"/>
    </location>
</feature>
<keyword evidence="2" id="KW-1185">Reference proteome</keyword>
<proteinExistence type="predicted"/>
<dbReference type="InterPro" id="IPR050793">
    <property type="entry name" value="CMP-NeuNAc_synthase"/>
</dbReference>
<dbReference type="SUPFAM" id="SSF53448">
    <property type="entry name" value="Nucleotide-diphospho-sugar transferases"/>
    <property type="match status" value="1"/>
</dbReference>
<dbReference type="Gene3D" id="3.90.550.10">
    <property type="entry name" value="Spore Coat Polysaccharide Biosynthesis Protein SpsA, Chain A"/>
    <property type="match status" value="1"/>
</dbReference>
<organism evidence="1 2">
    <name type="scientific">Synechococcus lacustris str. Tous</name>
    <dbReference type="NCBI Taxonomy" id="1910958"/>
    <lineage>
        <taxon>Bacteria</taxon>
        <taxon>Bacillati</taxon>
        <taxon>Cyanobacteriota</taxon>
        <taxon>Cyanophyceae</taxon>
        <taxon>Synechococcales</taxon>
        <taxon>Synechococcaceae</taxon>
        <taxon>Synechococcus</taxon>
    </lineage>
</organism>
<dbReference type="Pfam" id="PF02348">
    <property type="entry name" value="CTP_transf_3"/>
    <property type="match status" value="1"/>
</dbReference>
<evidence type="ECO:0000313" key="1">
    <source>
        <dbReference type="EMBL" id="PSI00630.1"/>
    </source>
</evidence>
<dbReference type="EMBL" id="PXVC01000094">
    <property type="protein sequence ID" value="PSI00630.1"/>
    <property type="molecule type" value="Genomic_DNA"/>
</dbReference>
<dbReference type="PANTHER" id="PTHR21485">
    <property type="entry name" value="HAD SUPERFAMILY MEMBERS CMAS AND KDSC"/>
    <property type="match status" value="1"/>
</dbReference>
<evidence type="ECO:0000313" key="2">
    <source>
        <dbReference type="Proteomes" id="UP000240206"/>
    </source>
</evidence>
<dbReference type="GO" id="GO:0008781">
    <property type="term" value="F:N-acylneuraminate cytidylyltransferase activity"/>
    <property type="evidence" value="ECO:0007669"/>
    <property type="project" value="TreeGrafter"/>
</dbReference>
<dbReference type="Proteomes" id="UP000240206">
    <property type="component" value="Unassembled WGS sequence"/>
</dbReference>
<dbReference type="InterPro" id="IPR003329">
    <property type="entry name" value="Cytidylyl_trans"/>
</dbReference>
<evidence type="ECO:0008006" key="3">
    <source>
        <dbReference type="Google" id="ProtNLM"/>
    </source>
</evidence>
<accession>A0A2P7EBN8</accession>
<sequence length="126" mass="14252">MKIIAFIPARAGSKGVPGKNKSIYYKYPLYKHALNVAREVSLFTDLVLSTNDCDILQESFDDPRFSVSKRDESLSRDTSSITDVVIDYLRSSLSFDEILSSIVVLLQPTSPIRFPHELKNIIQLLM</sequence>
<dbReference type="AlphaFoldDB" id="A0A2P7EBN8"/>
<gene>
    <name evidence="1" type="ORF">C7K08_12160</name>
</gene>
<name>A0A2P7EBN8_9SYNE</name>
<reference evidence="2" key="1">
    <citation type="submission" date="2018-03" db="EMBL/GenBank/DDBJ databases">
        <title>Ecological and genomic features of two cosmopolitan and abundant freshwater picocyanobacteria.</title>
        <authorList>
            <person name="Cabello-Yeves P.J."/>
            <person name="Picazo A."/>
            <person name="Camacho A."/>
            <person name="Callieri C."/>
            <person name="Rosselli R."/>
            <person name="Roda-Garcia J."/>
            <person name="Coutinho F.H."/>
            <person name="Rodriguez-Valera F."/>
        </authorList>
    </citation>
    <scope>NUCLEOTIDE SEQUENCE [LARGE SCALE GENOMIC DNA]</scope>
    <source>
        <strain evidence="2">Tous</strain>
    </source>
</reference>
<comment type="caution">
    <text evidence="1">The sequence shown here is derived from an EMBL/GenBank/DDBJ whole genome shotgun (WGS) entry which is preliminary data.</text>
</comment>
<dbReference type="InterPro" id="IPR029044">
    <property type="entry name" value="Nucleotide-diphossugar_trans"/>
</dbReference>
<dbReference type="RefSeq" id="WP_423218699.1">
    <property type="nucleotide sequence ID" value="NZ_PXVC01000094.1"/>
</dbReference>